<organism evidence="1">
    <name type="scientific">Aphanomyces invadans</name>
    <dbReference type="NCBI Taxonomy" id="157072"/>
    <lineage>
        <taxon>Eukaryota</taxon>
        <taxon>Sar</taxon>
        <taxon>Stramenopiles</taxon>
        <taxon>Oomycota</taxon>
        <taxon>Saprolegniomycetes</taxon>
        <taxon>Saprolegniales</taxon>
        <taxon>Verrucalvaceae</taxon>
        <taxon>Aphanomyces</taxon>
    </lineage>
</organism>
<dbReference type="AlphaFoldDB" id="A0A024TP58"/>
<name>A0A024TP58_9STRA</name>
<dbReference type="RefSeq" id="XP_008875651.1">
    <property type="nucleotide sequence ID" value="XM_008877429.1"/>
</dbReference>
<gene>
    <name evidence="1" type="ORF">H310_10938</name>
</gene>
<dbReference type="VEuPathDB" id="FungiDB:H310_10938"/>
<accession>A0A024TP58</accession>
<evidence type="ECO:0000313" key="1">
    <source>
        <dbReference type="EMBL" id="ETV95900.1"/>
    </source>
</evidence>
<dbReference type="OrthoDB" id="128297at2759"/>
<reference evidence="1" key="1">
    <citation type="submission" date="2013-12" db="EMBL/GenBank/DDBJ databases">
        <title>The Genome Sequence of Aphanomyces invadans NJM9701.</title>
        <authorList>
            <consortium name="The Broad Institute Genomics Platform"/>
            <person name="Russ C."/>
            <person name="Tyler B."/>
            <person name="van West P."/>
            <person name="Dieguez-Uribeondo J."/>
            <person name="Young S.K."/>
            <person name="Zeng Q."/>
            <person name="Gargeya S."/>
            <person name="Fitzgerald M."/>
            <person name="Abouelleil A."/>
            <person name="Alvarado L."/>
            <person name="Chapman S.B."/>
            <person name="Gainer-Dewar J."/>
            <person name="Goldberg J."/>
            <person name="Griggs A."/>
            <person name="Gujja S."/>
            <person name="Hansen M."/>
            <person name="Howarth C."/>
            <person name="Imamovic A."/>
            <person name="Ireland A."/>
            <person name="Larimer J."/>
            <person name="McCowan C."/>
            <person name="Murphy C."/>
            <person name="Pearson M."/>
            <person name="Poon T.W."/>
            <person name="Priest M."/>
            <person name="Roberts A."/>
            <person name="Saif S."/>
            <person name="Shea T."/>
            <person name="Sykes S."/>
            <person name="Wortman J."/>
            <person name="Nusbaum C."/>
            <person name="Birren B."/>
        </authorList>
    </citation>
    <scope>NUCLEOTIDE SEQUENCE [LARGE SCALE GENOMIC DNA]</scope>
    <source>
        <strain evidence="1">NJM9701</strain>
    </source>
</reference>
<proteinExistence type="predicted"/>
<dbReference type="GeneID" id="20087988"/>
<protein>
    <submittedName>
        <fullName evidence="1">Uncharacterized protein</fullName>
    </submittedName>
</protein>
<dbReference type="EMBL" id="KI913979">
    <property type="protein sequence ID" value="ETV95900.1"/>
    <property type="molecule type" value="Genomic_DNA"/>
</dbReference>
<sequence length="175" mass="19658">MRGILAHGLDSLVHHFTYVVDNLPAKHFIFGTPIFRQPLMLEALKVQLSGTTPRLQSSGIPPYIEVYRLLERQRSSIDAIPKNIVDQVRDMLDEHDVARGAIISVLIKQTIVDALQGLGVGQQSDDHEPLLDDEQGQRVTYLHLCGGRMHKLPQEFEFPQADTATAWALWLATID</sequence>